<keyword evidence="4" id="KW-1185">Reference proteome</keyword>
<dbReference type="InterPro" id="IPR017518">
    <property type="entry name" value="CHP03084"/>
</dbReference>
<sequence length="264" mass="29008">MEQAQDFLEECEALAAVLTGLADSDFERATQFKGWTINDVLAHLHYWNRAADLSVTDPDVFSAELGELMKAFGGGGLRDYENAKITARGQELLSAWQVLFRDMAARWSKLDPKLRVKWAGPEMSVRSSMTARQMETWAHGQEVFDVLGAQRKEADRIRNIVVLGVNTFGWTFKVRGWDIPEQMPHLSLTLPSGATCEYGEPGDAGSITGSAVEFAQVVTQTRNIADTGLAVTGPVATRWMENAQCFAGPPEPPPAPGSRFRSTS</sequence>
<reference evidence="3" key="1">
    <citation type="submission" date="2022-11" db="EMBL/GenBank/DDBJ databases">
        <title>Hoeflea poritis sp. nov., isolated from scleractinian coral Porites lutea.</title>
        <authorList>
            <person name="Zhang G."/>
            <person name="Wei Q."/>
            <person name="Cai L."/>
        </authorList>
    </citation>
    <scope>NUCLEOTIDE SEQUENCE</scope>
    <source>
        <strain evidence="3">E7-10</strain>
    </source>
</reference>
<dbReference type="Proteomes" id="UP001148313">
    <property type="component" value="Unassembled WGS sequence"/>
</dbReference>
<gene>
    <name evidence="3" type="ORF">OOZ53_22250</name>
</gene>
<dbReference type="InterPro" id="IPR034660">
    <property type="entry name" value="DinB/YfiT-like"/>
</dbReference>
<dbReference type="InterPro" id="IPR017517">
    <property type="entry name" value="Maleyloyr_isom"/>
</dbReference>
<feature type="region of interest" description="Disordered" evidence="1">
    <location>
        <begin position="245"/>
        <end position="264"/>
    </location>
</feature>
<dbReference type="Gene3D" id="1.20.120.450">
    <property type="entry name" value="dinb family like domain"/>
    <property type="match status" value="1"/>
</dbReference>
<evidence type="ECO:0000313" key="4">
    <source>
        <dbReference type="Proteomes" id="UP001148313"/>
    </source>
</evidence>
<evidence type="ECO:0000256" key="1">
    <source>
        <dbReference type="SAM" id="MobiDB-lite"/>
    </source>
</evidence>
<dbReference type="SUPFAM" id="SSF109854">
    <property type="entry name" value="DinB/YfiT-like putative metalloenzymes"/>
    <property type="match status" value="1"/>
</dbReference>
<name>A0ABT4VTS3_9HYPH</name>
<evidence type="ECO:0000259" key="2">
    <source>
        <dbReference type="Pfam" id="PF11716"/>
    </source>
</evidence>
<comment type="caution">
    <text evidence="3">The sequence shown here is derived from an EMBL/GenBank/DDBJ whole genome shotgun (WGS) entry which is preliminary data.</text>
</comment>
<dbReference type="NCBIfam" id="TIGR03084">
    <property type="entry name" value="TIGR03084 family metal-binding protein"/>
    <property type="match status" value="1"/>
</dbReference>
<dbReference type="InterPro" id="IPR024344">
    <property type="entry name" value="MDMPI_metal-binding"/>
</dbReference>
<dbReference type="NCBIfam" id="TIGR03083">
    <property type="entry name" value="maleylpyruvate isomerase family mycothiol-dependent enzyme"/>
    <property type="match status" value="1"/>
</dbReference>
<dbReference type="EMBL" id="JAPJZH010000018">
    <property type="protein sequence ID" value="MDA4848096.1"/>
    <property type="molecule type" value="Genomic_DNA"/>
</dbReference>
<evidence type="ECO:0000313" key="3">
    <source>
        <dbReference type="EMBL" id="MDA4848096.1"/>
    </source>
</evidence>
<feature type="domain" description="Mycothiol-dependent maleylpyruvate isomerase metal-binding" evidence="2">
    <location>
        <begin position="8"/>
        <end position="143"/>
    </location>
</feature>
<proteinExistence type="predicted"/>
<protein>
    <submittedName>
        <fullName evidence="3">TIGR03084 family metal-binding protein</fullName>
    </submittedName>
</protein>
<dbReference type="Pfam" id="PF11716">
    <property type="entry name" value="MDMPI_N"/>
    <property type="match status" value="1"/>
</dbReference>
<dbReference type="RefSeq" id="WP_271091938.1">
    <property type="nucleotide sequence ID" value="NZ_JAPJZH010000018.1"/>
</dbReference>
<accession>A0ABT4VTS3</accession>
<organism evidence="3 4">
    <name type="scientific">Hoeflea poritis</name>
    <dbReference type="NCBI Taxonomy" id="2993659"/>
    <lineage>
        <taxon>Bacteria</taxon>
        <taxon>Pseudomonadati</taxon>
        <taxon>Pseudomonadota</taxon>
        <taxon>Alphaproteobacteria</taxon>
        <taxon>Hyphomicrobiales</taxon>
        <taxon>Rhizobiaceae</taxon>
        <taxon>Hoeflea</taxon>
    </lineage>
</organism>